<organism evidence="2">
    <name type="scientific">viral metagenome</name>
    <dbReference type="NCBI Taxonomy" id="1070528"/>
    <lineage>
        <taxon>unclassified sequences</taxon>
        <taxon>metagenomes</taxon>
        <taxon>organismal metagenomes</taxon>
    </lineage>
</organism>
<sequence length="75" mass="8374">MKKKCLSITKETFKEATPEVQSHLLYDCLNEIHGDVAGIKDSLQRRKIIDTTISGTTGLVGGFLAVFGINWFKEM</sequence>
<reference evidence="2" key="1">
    <citation type="submission" date="2020-03" db="EMBL/GenBank/DDBJ databases">
        <title>The deep terrestrial virosphere.</title>
        <authorList>
            <person name="Holmfeldt K."/>
            <person name="Nilsson E."/>
            <person name="Simone D."/>
            <person name="Lopez-Fernandez M."/>
            <person name="Wu X."/>
            <person name="de Brujin I."/>
            <person name="Lundin D."/>
            <person name="Andersson A."/>
            <person name="Bertilsson S."/>
            <person name="Dopson M."/>
        </authorList>
    </citation>
    <scope>NUCLEOTIDE SEQUENCE</scope>
    <source>
        <strain evidence="2">MM415B01807</strain>
    </source>
</reference>
<dbReference type="AlphaFoldDB" id="A0A6M3IHX3"/>
<proteinExistence type="predicted"/>
<gene>
    <name evidence="2" type="ORF">MM415B01807_0006</name>
</gene>
<feature type="transmembrane region" description="Helical" evidence="1">
    <location>
        <begin position="48"/>
        <end position="72"/>
    </location>
</feature>
<evidence type="ECO:0000256" key="1">
    <source>
        <dbReference type="SAM" id="Phobius"/>
    </source>
</evidence>
<keyword evidence="1" id="KW-0472">Membrane</keyword>
<evidence type="ECO:0000313" key="2">
    <source>
        <dbReference type="EMBL" id="QJA56708.1"/>
    </source>
</evidence>
<name>A0A6M3IHX3_9ZZZZ</name>
<dbReference type="EMBL" id="MT141235">
    <property type="protein sequence ID" value="QJA56708.1"/>
    <property type="molecule type" value="Genomic_DNA"/>
</dbReference>
<accession>A0A6M3IHX3</accession>
<keyword evidence="1" id="KW-1133">Transmembrane helix</keyword>
<protein>
    <submittedName>
        <fullName evidence="2">Uncharacterized protein</fullName>
    </submittedName>
</protein>
<keyword evidence="1" id="KW-0812">Transmembrane</keyword>